<gene>
    <name evidence="1" type="ORF">ABS32_01585</name>
</gene>
<reference evidence="1 2" key="1">
    <citation type="submission" date="2015-10" db="EMBL/GenBank/DDBJ databases">
        <title>Metagenome-Assembled Genomes uncover a global brackish microbiome.</title>
        <authorList>
            <person name="Hugerth L.W."/>
            <person name="Larsson J."/>
            <person name="Alneberg J."/>
            <person name="Lindh M.V."/>
            <person name="Legrand C."/>
            <person name="Pinhassi J."/>
            <person name="Andersson A.F."/>
        </authorList>
    </citation>
    <scope>NUCLEOTIDE SEQUENCE [LARGE SCALE GENOMIC DNA]</scope>
    <source>
        <strain evidence="1">BACL9 MAG-120820-bin42</strain>
    </source>
</reference>
<sequence length="134" mass="15121">MDITKLTSKEFSRIMKLLRKKESLEKKLGQLERSVAKVVGAGAAAVARGANRIARGRPVKSGRRGTGKKFNRRGGLRQVILAHLNQSGKTGIKIKELAHKMNIQRQRLDTWFYQNLKKIRGLRKVGPGHYHLRG</sequence>
<dbReference type="Proteomes" id="UP000051557">
    <property type="component" value="Unassembled WGS sequence"/>
</dbReference>
<name>A0A0R2XAQ6_9BACT</name>
<evidence type="ECO:0000313" key="2">
    <source>
        <dbReference type="Proteomes" id="UP000051557"/>
    </source>
</evidence>
<dbReference type="EMBL" id="LIDM01000034">
    <property type="protein sequence ID" value="KRP33040.1"/>
    <property type="molecule type" value="Genomic_DNA"/>
</dbReference>
<comment type="caution">
    <text evidence="1">The sequence shown here is derived from an EMBL/GenBank/DDBJ whole genome shotgun (WGS) entry which is preliminary data.</text>
</comment>
<accession>A0A0R2XAQ6</accession>
<organism evidence="1 2">
    <name type="scientific">Verrucomicrobia subdivision 6 bacterium BACL9 MAG-120820-bin42</name>
    <dbReference type="NCBI Taxonomy" id="1655634"/>
    <lineage>
        <taxon>Bacteria</taxon>
        <taxon>Pseudomonadati</taxon>
        <taxon>Verrucomicrobiota</taxon>
        <taxon>Verrucomicrobiia</taxon>
        <taxon>Verrucomicrobiales</taxon>
        <taxon>Verrucomicrobia subdivision 6</taxon>
    </lineage>
</organism>
<proteinExistence type="predicted"/>
<dbReference type="AlphaFoldDB" id="A0A0R2XAQ6"/>
<protein>
    <submittedName>
        <fullName evidence="1">Uncharacterized protein</fullName>
    </submittedName>
</protein>
<evidence type="ECO:0000313" key="1">
    <source>
        <dbReference type="EMBL" id="KRP33040.1"/>
    </source>
</evidence>